<reference evidence="1 2" key="1">
    <citation type="journal article" date="2012" name="PLoS Pathog.">
        <title>Diverse lifestyles and strategies of plant pathogenesis encoded in the genomes of eighteen Dothideomycetes fungi.</title>
        <authorList>
            <person name="Ohm R.A."/>
            <person name="Feau N."/>
            <person name="Henrissat B."/>
            <person name="Schoch C.L."/>
            <person name="Horwitz B.A."/>
            <person name="Barry K.W."/>
            <person name="Condon B.J."/>
            <person name="Copeland A.C."/>
            <person name="Dhillon B."/>
            <person name="Glaser F."/>
            <person name="Hesse C.N."/>
            <person name="Kosti I."/>
            <person name="LaButti K."/>
            <person name="Lindquist E.A."/>
            <person name="Lucas S."/>
            <person name="Salamov A.A."/>
            <person name="Bradshaw R.E."/>
            <person name="Ciuffetti L."/>
            <person name="Hamelin R.C."/>
            <person name="Kema G.H.J."/>
            <person name="Lawrence C."/>
            <person name="Scott J.A."/>
            <person name="Spatafora J.W."/>
            <person name="Turgeon B.G."/>
            <person name="de Wit P.J.G.M."/>
            <person name="Zhong S."/>
            <person name="Goodwin S.B."/>
            <person name="Grigoriev I.V."/>
        </authorList>
    </citation>
    <scope>NUCLEOTIDE SEQUENCE [LARGE SCALE GENOMIC DNA]</scope>
    <source>
        <strain evidence="1 2">UAMH 10762</strain>
    </source>
</reference>
<dbReference type="HOGENOM" id="CLU_2236098_0_0_1"/>
<protein>
    <submittedName>
        <fullName evidence="1">Uncharacterized protein</fullName>
    </submittedName>
</protein>
<dbReference type="AlphaFoldDB" id="M2NF65"/>
<dbReference type="KEGG" id="bcom:BAUCODRAFT_459538"/>
<dbReference type="EMBL" id="KB445554">
    <property type="protein sequence ID" value="EMC97615.1"/>
    <property type="molecule type" value="Genomic_DNA"/>
</dbReference>
<accession>M2NF65</accession>
<proteinExistence type="predicted"/>
<evidence type="ECO:0000313" key="1">
    <source>
        <dbReference type="EMBL" id="EMC97615.1"/>
    </source>
</evidence>
<gene>
    <name evidence="1" type="ORF">BAUCODRAFT_459538</name>
</gene>
<dbReference type="RefSeq" id="XP_007675904.1">
    <property type="nucleotide sequence ID" value="XM_007677714.1"/>
</dbReference>
<sequence length="105" mass="12010">MRPYLPHIVRKSGVLPGRTTKNVADDACRACSIRIKQGIPTQSFVPSALQIIVVTGRMYCYPWKGEVTPTEAQEFSFEWLGMVFLSDSRYRLLTSQRCRGKRLSR</sequence>
<organism evidence="1 2">
    <name type="scientific">Baudoinia panamericana (strain UAMH 10762)</name>
    <name type="common">Angels' share fungus</name>
    <name type="synonym">Baudoinia compniacensis (strain UAMH 10762)</name>
    <dbReference type="NCBI Taxonomy" id="717646"/>
    <lineage>
        <taxon>Eukaryota</taxon>
        <taxon>Fungi</taxon>
        <taxon>Dikarya</taxon>
        <taxon>Ascomycota</taxon>
        <taxon>Pezizomycotina</taxon>
        <taxon>Dothideomycetes</taxon>
        <taxon>Dothideomycetidae</taxon>
        <taxon>Mycosphaerellales</taxon>
        <taxon>Teratosphaeriaceae</taxon>
        <taxon>Baudoinia</taxon>
    </lineage>
</organism>
<dbReference type="GeneID" id="19114531"/>
<keyword evidence="2" id="KW-1185">Reference proteome</keyword>
<evidence type="ECO:0000313" key="2">
    <source>
        <dbReference type="Proteomes" id="UP000011761"/>
    </source>
</evidence>
<name>M2NF65_BAUPA</name>
<dbReference type="Proteomes" id="UP000011761">
    <property type="component" value="Unassembled WGS sequence"/>
</dbReference>